<dbReference type="Proteomes" id="UP000235786">
    <property type="component" value="Unassembled WGS sequence"/>
</dbReference>
<dbReference type="InterPro" id="IPR029058">
    <property type="entry name" value="AB_hydrolase_fold"/>
</dbReference>
<feature type="transmembrane region" description="Helical" evidence="1">
    <location>
        <begin position="54"/>
        <end position="70"/>
    </location>
</feature>
<gene>
    <name evidence="2" type="ORF">L207DRAFT_631966</name>
</gene>
<protein>
    <recommendedName>
        <fullName evidence="4">AB hydrolase-1 domain-containing protein</fullName>
    </recommendedName>
</protein>
<keyword evidence="1" id="KW-0472">Membrane</keyword>
<feature type="transmembrane region" description="Helical" evidence="1">
    <location>
        <begin position="185"/>
        <end position="207"/>
    </location>
</feature>
<reference evidence="2 3" key="1">
    <citation type="submission" date="2016-04" db="EMBL/GenBank/DDBJ databases">
        <title>A degradative enzymes factory behind the ericoid mycorrhizal symbiosis.</title>
        <authorList>
            <consortium name="DOE Joint Genome Institute"/>
            <person name="Martino E."/>
            <person name="Morin E."/>
            <person name="Grelet G."/>
            <person name="Kuo A."/>
            <person name="Kohler A."/>
            <person name="Daghino S."/>
            <person name="Barry K."/>
            <person name="Choi C."/>
            <person name="Cichocki N."/>
            <person name="Clum A."/>
            <person name="Copeland A."/>
            <person name="Hainaut M."/>
            <person name="Haridas S."/>
            <person name="Labutti K."/>
            <person name="Lindquist E."/>
            <person name="Lipzen A."/>
            <person name="Khouja H.-R."/>
            <person name="Murat C."/>
            <person name="Ohm R."/>
            <person name="Olson A."/>
            <person name="Spatafora J."/>
            <person name="Veneault-Fourrey C."/>
            <person name="Henrissat B."/>
            <person name="Grigoriev I."/>
            <person name="Martin F."/>
            <person name="Perotto S."/>
        </authorList>
    </citation>
    <scope>NUCLEOTIDE SEQUENCE [LARGE SCALE GENOMIC DNA]</scope>
    <source>
        <strain evidence="2 3">F</strain>
    </source>
</reference>
<keyword evidence="3" id="KW-1185">Reference proteome</keyword>
<evidence type="ECO:0000313" key="2">
    <source>
        <dbReference type="EMBL" id="PMD42122.1"/>
    </source>
</evidence>
<dbReference type="AlphaFoldDB" id="A0A2J6RUC6"/>
<keyword evidence="1" id="KW-1133">Transmembrane helix</keyword>
<organism evidence="2 3">
    <name type="scientific">Hyaloscypha variabilis (strain UAMH 11265 / GT02V1 / F)</name>
    <name type="common">Meliniomyces variabilis</name>
    <dbReference type="NCBI Taxonomy" id="1149755"/>
    <lineage>
        <taxon>Eukaryota</taxon>
        <taxon>Fungi</taxon>
        <taxon>Dikarya</taxon>
        <taxon>Ascomycota</taxon>
        <taxon>Pezizomycotina</taxon>
        <taxon>Leotiomycetes</taxon>
        <taxon>Helotiales</taxon>
        <taxon>Hyaloscyphaceae</taxon>
        <taxon>Hyaloscypha</taxon>
        <taxon>Hyaloscypha variabilis</taxon>
    </lineage>
</organism>
<name>A0A2J6RUC6_HYAVF</name>
<dbReference type="SUPFAM" id="SSF53474">
    <property type="entry name" value="alpha/beta-Hydrolases"/>
    <property type="match status" value="1"/>
</dbReference>
<dbReference type="OrthoDB" id="6431331at2759"/>
<evidence type="ECO:0000256" key="1">
    <source>
        <dbReference type="SAM" id="Phobius"/>
    </source>
</evidence>
<dbReference type="STRING" id="1149755.A0A2J6RUC6"/>
<evidence type="ECO:0000313" key="3">
    <source>
        <dbReference type="Proteomes" id="UP000235786"/>
    </source>
</evidence>
<dbReference type="Gene3D" id="3.40.50.1820">
    <property type="entry name" value="alpha/beta hydrolase"/>
    <property type="match status" value="1"/>
</dbReference>
<keyword evidence="1" id="KW-0812">Transmembrane</keyword>
<dbReference type="PANTHER" id="PTHR37471">
    <property type="entry name" value="UNNAMED PRODUCT"/>
    <property type="match status" value="1"/>
</dbReference>
<dbReference type="EMBL" id="KZ613943">
    <property type="protein sequence ID" value="PMD42122.1"/>
    <property type="molecule type" value="Genomic_DNA"/>
</dbReference>
<sequence length="534" mass="60958">MIGPSTVEYIFLRASILFLHNIAPISLLYFALFITSFLLNWNPQAYRLPFPAEVWLLSEAAFYTIVFLPYENYLQRATTHPEPLTQEERANLFARCHKHVSDPEKYIRQWLLGAKSIDIKRENVKEFIRWAFWNAADVLQGDEDEVEDYVRALEKLLGRSIPHGKGSAKSLRLTLDKVNCSHRSLFWYLCVSVVDTITFCSMLYNGFHFHRTSLTCFIELFPFRPLTLVSTYESPAKHLTYWHRPHTSKTRLPILFIHGIGIGLYPYTNFLRELNTGDEECDGDVGIIALEIMPISSRITHSALEKDVMVHEIQTIIKYHGWTKYVLVSHSYGSIISTHLLKSPLTSPAIGNIMLIDPVSFLLHLPDVAYNFTARQPVHANEHLLWYFGSKDIGVAHTLARRFFWSENIIWKEDLGLAVEQWGEGRKVTVAFGGKDILVDTNTVGRYLMDASSKGLQTGDQAMGMASEVKVAAASGLGGAEREEWKTRPWMGSGLEVLWFEQMDHGQVFELERTRRPIIKAIGVYTQLKGTSLL</sequence>
<dbReference type="PANTHER" id="PTHR37471:SF1">
    <property type="entry name" value="AB HYDROLASE-1 DOMAIN-CONTAINING PROTEIN"/>
    <property type="match status" value="1"/>
</dbReference>
<proteinExistence type="predicted"/>
<feature type="transmembrane region" description="Helical" evidence="1">
    <location>
        <begin position="12"/>
        <end position="34"/>
    </location>
</feature>
<evidence type="ECO:0008006" key="4">
    <source>
        <dbReference type="Google" id="ProtNLM"/>
    </source>
</evidence>
<accession>A0A2J6RUC6</accession>